<gene>
    <name evidence="2" type="ORF">CYJ47_01950</name>
</gene>
<sequence>MPWRGPEYEGEFPSLGWQVADWIETHCVIPDRDAKGQPFILTDEQVEFLVHHYRLKPDASVDRPASAWVYRRSQLVRPQKWGKSPLTASTICAEAVGPVRFGGWDAKGEPVGVPWSTPLIQVTASSEDQTANVYAALTPMIEEGPLSEVIPDTGETRINLPGGGRIDPVTSKARSRLGQRITFAIQDETQQWTASNGGVLLATTQRRGLAGMGGRCIETTNAWDPSERSVAQMTFESKATDIYRDFKQAPAAWSYGNKRERHKIHKHLYQQCPWVDLNNIDAEAAELAETNPAEAERFFGNRIVYGAGQWLPLSLWEEGYAPIPEGEEICLGFDGSENNDWTALVAESIGGTVFIPTYGPDRRPTVWNPAEWEGQMPRGEVMAAVEEMFTRFKVQRMYCDPQDWRSEIGEWAVTNGEAHVFEWPTNSYRRMCEALKRFETDTRTGRVKHVKDKLLDIAVMNARRVAKPGQLVTLGKATEQQKIDPAMAMVLAHEAAMDARTKGWDQKTDSRVLVLGRRGR</sequence>
<dbReference type="Pfam" id="PF20441">
    <property type="entry name" value="TerL_nuclease"/>
    <property type="match status" value="1"/>
</dbReference>
<keyword evidence="2" id="KW-0255">Endonuclease</keyword>
<reference evidence="2" key="1">
    <citation type="submission" date="2017-12" db="EMBL/GenBank/DDBJ databases">
        <authorList>
            <person name="Thomas-White K."/>
            <person name="Wolfe A.J."/>
        </authorList>
    </citation>
    <scope>NUCLEOTIDE SEQUENCE</scope>
    <source>
        <strain evidence="2">UMB0763</strain>
    </source>
</reference>
<dbReference type="GO" id="GO:0004519">
    <property type="term" value="F:endonuclease activity"/>
    <property type="evidence" value="ECO:0007669"/>
    <property type="project" value="UniProtKB-KW"/>
</dbReference>
<dbReference type="PANTHER" id="PTHR41287:SF1">
    <property type="entry name" value="PROTEIN YMFN"/>
    <property type="match status" value="1"/>
</dbReference>
<dbReference type="InterPro" id="IPR046462">
    <property type="entry name" value="TerL_nuclease"/>
</dbReference>
<evidence type="ECO:0000313" key="3">
    <source>
        <dbReference type="Proteomes" id="UP000234560"/>
    </source>
</evidence>
<dbReference type="EMBL" id="CP136958">
    <property type="protein sequence ID" value="WOT02559.1"/>
    <property type="molecule type" value="Genomic_DNA"/>
</dbReference>
<dbReference type="KEGG" id="cpyr:CYJ47_01950"/>
<dbReference type="Gene3D" id="3.40.50.300">
    <property type="entry name" value="P-loop containing nucleotide triphosphate hydrolases"/>
    <property type="match status" value="1"/>
</dbReference>
<name>A0AAF0YVB2_9CORY</name>
<reference evidence="2" key="2">
    <citation type="submission" date="2023-10" db="EMBL/GenBank/DDBJ databases">
        <authorList>
            <person name="Choi B."/>
        </authorList>
    </citation>
    <scope>NUCLEOTIDE SEQUENCE</scope>
    <source>
        <strain evidence="2">UMB0763</strain>
    </source>
</reference>
<proteinExistence type="predicted"/>
<keyword evidence="2" id="KW-0540">Nuclease</keyword>
<dbReference type="AlphaFoldDB" id="A0AAF0YVB2"/>
<organism evidence="2 3">
    <name type="scientific">Corynebacterium pyruviciproducens</name>
    <dbReference type="NCBI Taxonomy" id="598660"/>
    <lineage>
        <taxon>Bacteria</taxon>
        <taxon>Bacillati</taxon>
        <taxon>Actinomycetota</taxon>
        <taxon>Actinomycetes</taxon>
        <taxon>Mycobacteriales</taxon>
        <taxon>Corynebacteriaceae</taxon>
        <taxon>Corynebacterium</taxon>
    </lineage>
</organism>
<dbReference type="PANTHER" id="PTHR41287">
    <property type="match status" value="1"/>
</dbReference>
<dbReference type="Proteomes" id="UP000234560">
    <property type="component" value="Chromosome"/>
</dbReference>
<dbReference type="RefSeq" id="WP_101679367.1">
    <property type="nucleotide sequence ID" value="NZ_CP136958.1"/>
</dbReference>
<accession>A0AAF0YVB2</accession>
<evidence type="ECO:0000313" key="2">
    <source>
        <dbReference type="EMBL" id="WOT02559.1"/>
    </source>
</evidence>
<dbReference type="InterPro" id="IPR005021">
    <property type="entry name" value="Terminase_largesu-like"/>
</dbReference>
<keyword evidence="2" id="KW-0378">Hydrolase</keyword>
<evidence type="ECO:0000259" key="1">
    <source>
        <dbReference type="Pfam" id="PF20441"/>
    </source>
</evidence>
<dbReference type="InterPro" id="IPR027417">
    <property type="entry name" value="P-loop_NTPase"/>
</dbReference>
<feature type="domain" description="Terminase large subunit-like endonuclease" evidence="1">
    <location>
        <begin position="386"/>
        <end position="495"/>
    </location>
</feature>
<protein>
    <submittedName>
        <fullName evidence="2">Terminase TerL endonuclease subunit</fullName>
    </submittedName>
</protein>